<dbReference type="EMBL" id="KK107465">
    <property type="protein sequence ID" value="EZA50294.1"/>
    <property type="molecule type" value="Genomic_DNA"/>
</dbReference>
<gene>
    <name evidence="1" type="ORF">X777_11305</name>
</gene>
<keyword evidence="2" id="KW-1185">Reference proteome</keyword>
<dbReference type="Proteomes" id="UP000053097">
    <property type="component" value="Unassembled WGS sequence"/>
</dbReference>
<evidence type="ECO:0000313" key="2">
    <source>
        <dbReference type="Proteomes" id="UP000053097"/>
    </source>
</evidence>
<protein>
    <submittedName>
        <fullName evidence="1">Uncharacterized protein</fullName>
    </submittedName>
</protein>
<organism evidence="1 2">
    <name type="scientific">Ooceraea biroi</name>
    <name type="common">Clonal raider ant</name>
    <name type="synonym">Cerapachys biroi</name>
    <dbReference type="NCBI Taxonomy" id="2015173"/>
    <lineage>
        <taxon>Eukaryota</taxon>
        <taxon>Metazoa</taxon>
        <taxon>Ecdysozoa</taxon>
        <taxon>Arthropoda</taxon>
        <taxon>Hexapoda</taxon>
        <taxon>Insecta</taxon>
        <taxon>Pterygota</taxon>
        <taxon>Neoptera</taxon>
        <taxon>Endopterygota</taxon>
        <taxon>Hymenoptera</taxon>
        <taxon>Apocrita</taxon>
        <taxon>Aculeata</taxon>
        <taxon>Formicoidea</taxon>
        <taxon>Formicidae</taxon>
        <taxon>Dorylinae</taxon>
        <taxon>Ooceraea</taxon>
    </lineage>
</organism>
<proteinExistence type="predicted"/>
<reference evidence="1 2" key="1">
    <citation type="journal article" date="2014" name="Curr. Biol.">
        <title>The genome of the clonal raider ant Cerapachys biroi.</title>
        <authorList>
            <person name="Oxley P.R."/>
            <person name="Ji L."/>
            <person name="Fetter-Pruneda I."/>
            <person name="McKenzie S.K."/>
            <person name="Li C."/>
            <person name="Hu H."/>
            <person name="Zhang G."/>
            <person name="Kronauer D.J."/>
        </authorList>
    </citation>
    <scope>NUCLEOTIDE SEQUENCE [LARGE SCALE GENOMIC DNA]</scope>
</reference>
<dbReference type="AlphaFoldDB" id="A0A026W5I4"/>
<sequence length="150" mass="17428">MRYIKQPARIRVSNLCDRIEGGERRASRHGSLLPNTLRALVCGPSGCGKTNVVIDLLESPHGVRFENVYVYSKSLQQPKYRYLERLLRSMEEIGYHAFPDNGDVLRDNANLLILFQQDGTNLRHVYNDHVNTDMTFEEFVALCRDCWRQR</sequence>
<accession>A0A026W5I4</accession>
<name>A0A026W5I4_OOCBI</name>
<evidence type="ECO:0000313" key="1">
    <source>
        <dbReference type="EMBL" id="EZA50294.1"/>
    </source>
</evidence>
<dbReference type="OMA" id="YIKQPAR"/>